<dbReference type="OrthoDB" id="3523981at2"/>
<proteinExistence type="predicted"/>
<dbReference type="Proteomes" id="UP000273516">
    <property type="component" value="Unassembled WGS sequence"/>
</dbReference>
<sequence>MEKRSFILSSDTKLAKDGIDWFQRKAKGIEAGDIFSIPLPGGGYGFGRVMNTQDGARIAEFFRFWQEDDSFSDAISASGRLFSPIGIFLDDIAYRNRKRPWKVIAKNTSYYPDDLYEIPFLLEKGPGYDYGYFTLNERYERFGPVSQEDVDKGRVCSLLPQHPDMITEMVEELLTKLGIRQA</sequence>
<name>A0A3M0M609_9RHOB</name>
<evidence type="ECO:0000313" key="2">
    <source>
        <dbReference type="Proteomes" id="UP000273516"/>
    </source>
</evidence>
<accession>A0A3M0M609</accession>
<evidence type="ECO:0000313" key="1">
    <source>
        <dbReference type="EMBL" id="RMC33186.1"/>
    </source>
</evidence>
<comment type="caution">
    <text evidence="1">The sequence shown here is derived from an EMBL/GenBank/DDBJ whole genome shotgun (WGS) entry which is preliminary data.</text>
</comment>
<dbReference type="EMBL" id="QOKZ01000007">
    <property type="protein sequence ID" value="RMC33186.1"/>
    <property type="molecule type" value="Genomic_DNA"/>
</dbReference>
<dbReference type="Pfam" id="PF15428">
    <property type="entry name" value="Imm26"/>
    <property type="match status" value="1"/>
</dbReference>
<dbReference type="AlphaFoldDB" id="A0A3M0M609"/>
<protein>
    <submittedName>
        <fullName evidence="1">Uncharacterized protein</fullName>
    </submittedName>
</protein>
<reference evidence="1 2" key="1">
    <citation type="submission" date="2018-07" db="EMBL/GenBank/DDBJ databases">
        <authorList>
            <person name="Zhang Y."/>
            <person name="Wang L."/>
            <person name="Ma S."/>
        </authorList>
    </citation>
    <scope>NUCLEOTIDE SEQUENCE [LARGE SCALE GENOMIC DNA]</scope>
    <source>
        <strain evidence="1 2">4-2</strain>
    </source>
</reference>
<dbReference type="InterPro" id="IPR029278">
    <property type="entry name" value="Imm26"/>
</dbReference>
<gene>
    <name evidence="1" type="ORF">C9E81_16715</name>
</gene>
<organism evidence="1 2">
    <name type="scientific">Paracoccus alkanivorans</name>
    <dbReference type="NCBI Taxonomy" id="2116655"/>
    <lineage>
        <taxon>Bacteria</taxon>
        <taxon>Pseudomonadati</taxon>
        <taxon>Pseudomonadota</taxon>
        <taxon>Alphaproteobacteria</taxon>
        <taxon>Rhodobacterales</taxon>
        <taxon>Paracoccaceae</taxon>
        <taxon>Paracoccus</taxon>
    </lineage>
</organism>
<keyword evidence="2" id="KW-1185">Reference proteome</keyword>